<comment type="subcellular location">
    <subcellularLocation>
        <location evidence="1">Chromosome</location>
        <location evidence="1">Telomere</location>
    </subcellularLocation>
</comment>
<evidence type="ECO:0000313" key="6">
    <source>
        <dbReference type="EMBL" id="CAD6216566.1"/>
    </source>
</evidence>
<evidence type="ECO:0000256" key="4">
    <source>
        <dbReference type="ARBA" id="ARBA00023125"/>
    </source>
</evidence>
<keyword evidence="4" id="KW-0238">DNA-binding</keyword>
<feature type="domain" description="Telomeric single stranded DNA binding POT1/Cdc13" evidence="5">
    <location>
        <begin position="24"/>
        <end position="158"/>
    </location>
</feature>
<dbReference type="InterPro" id="IPR012340">
    <property type="entry name" value="NA-bd_OB-fold"/>
</dbReference>
<evidence type="ECO:0000313" key="7">
    <source>
        <dbReference type="Proteomes" id="UP000604825"/>
    </source>
</evidence>
<keyword evidence="7" id="KW-1185">Reference proteome</keyword>
<evidence type="ECO:0000259" key="5">
    <source>
        <dbReference type="SMART" id="SM00976"/>
    </source>
</evidence>
<dbReference type="Pfam" id="PF25507">
    <property type="entry name" value="OB_POT1A"/>
    <property type="match status" value="1"/>
</dbReference>
<dbReference type="SUPFAM" id="SSF50249">
    <property type="entry name" value="Nucleic acid-binding proteins"/>
    <property type="match status" value="2"/>
</dbReference>
<dbReference type="Gene3D" id="2.40.50.140">
    <property type="entry name" value="Nucleic acid-binding proteins"/>
    <property type="match status" value="2"/>
</dbReference>
<name>A0A811N526_9POAL</name>
<gene>
    <name evidence="6" type="ORF">NCGR_LOCUS10749</name>
</gene>
<dbReference type="PANTHER" id="PTHR14513:SF0">
    <property type="entry name" value="PROTECTION OF TELOMERES PROTEIN 1"/>
    <property type="match status" value="1"/>
</dbReference>
<dbReference type="AlphaFoldDB" id="A0A811N526"/>
<dbReference type="InterPro" id="IPR057620">
    <property type="entry name" value="POT1A/B-like_OB"/>
</dbReference>
<reference evidence="6" key="1">
    <citation type="submission" date="2020-10" db="EMBL/GenBank/DDBJ databases">
        <authorList>
            <person name="Han B."/>
            <person name="Lu T."/>
            <person name="Zhao Q."/>
            <person name="Huang X."/>
            <person name="Zhao Y."/>
        </authorList>
    </citation>
    <scope>NUCLEOTIDE SEQUENCE</scope>
</reference>
<dbReference type="Proteomes" id="UP000604825">
    <property type="component" value="Unassembled WGS sequence"/>
</dbReference>
<keyword evidence="2" id="KW-0158">Chromosome</keyword>
<accession>A0A811N526</accession>
<dbReference type="PANTHER" id="PTHR14513">
    <property type="entry name" value="PROTECTION OF TELOMERES 1"/>
    <property type="match status" value="1"/>
</dbReference>
<dbReference type="InterPro" id="IPR028389">
    <property type="entry name" value="POT1"/>
</dbReference>
<keyword evidence="3" id="KW-0779">Telomere</keyword>
<evidence type="ECO:0000256" key="3">
    <source>
        <dbReference type="ARBA" id="ARBA00022895"/>
    </source>
</evidence>
<dbReference type="SMART" id="SM00976">
    <property type="entry name" value="Telo_bind"/>
    <property type="match status" value="1"/>
</dbReference>
<dbReference type="Pfam" id="PF02765">
    <property type="entry name" value="POT1"/>
    <property type="match status" value="1"/>
</dbReference>
<dbReference type="GO" id="GO:0016233">
    <property type="term" value="P:telomere capping"/>
    <property type="evidence" value="ECO:0007669"/>
    <property type="project" value="TreeGrafter"/>
</dbReference>
<dbReference type="CDD" id="cd04497">
    <property type="entry name" value="hPOT1_OB1_like"/>
    <property type="match status" value="1"/>
</dbReference>
<protein>
    <recommendedName>
        <fullName evidence="5">Telomeric single stranded DNA binding POT1/Cdc13 domain-containing protein</fullName>
    </recommendedName>
</protein>
<dbReference type="GO" id="GO:0010521">
    <property type="term" value="F:telomerase inhibitor activity"/>
    <property type="evidence" value="ECO:0007669"/>
    <property type="project" value="TreeGrafter"/>
</dbReference>
<sequence length="339" mass="38378">MRARTREVWKRLLEAAAGEPQYTYRPIADALKAPVVRVCLFPVVAQIGAARRSSGSEFTVMLRIVDESRKAGISATFFADNTALLPCVKSSGDVISLHDVVVKRHHEEFFVTFDKKVSSFVLFESKVSAECRSYQTSVKYHGSKHDKGRLTQMRMWLPLGLKDFGLKDLELQLRNLKSDSTFDLVCKVLRVLEDNGKWIFYVWDGTDTSAAELQTMMYDSRNANKVHRQPMASFPSNVAVLSDVYEKEGYSTLMESLTHDEVEFFGGFMTEEVVIKKMNKLLGVPEPEDSEEVAPLTRNPPWICFPFQKELAMDLSSGRSILILAIVTRPRPVSFVFSI</sequence>
<evidence type="ECO:0000256" key="2">
    <source>
        <dbReference type="ARBA" id="ARBA00022454"/>
    </source>
</evidence>
<organism evidence="6 7">
    <name type="scientific">Miscanthus lutarioriparius</name>
    <dbReference type="NCBI Taxonomy" id="422564"/>
    <lineage>
        <taxon>Eukaryota</taxon>
        <taxon>Viridiplantae</taxon>
        <taxon>Streptophyta</taxon>
        <taxon>Embryophyta</taxon>
        <taxon>Tracheophyta</taxon>
        <taxon>Spermatophyta</taxon>
        <taxon>Magnoliopsida</taxon>
        <taxon>Liliopsida</taxon>
        <taxon>Poales</taxon>
        <taxon>Poaceae</taxon>
        <taxon>PACMAD clade</taxon>
        <taxon>Panicoideae</taxon>
        <taxon>Andropogonodae</taxon>
        <taxon>Andropogoneae</taxon>
        <taxon>Saccharinae</taxon>
        <taxon>Miscanthus</taxon>
    </lineage>
</organism>
<dbReference type="InterPro" id="IPR011564">
    <property type="entry name" value="Telomer_end-bd_POT1/Cdc13"/>
</dbReference>
<dbReference type="OrthoDB" id="2186770at2759"/>
<evidence type="ECO:0000256" key="1">
    <source>
        <dbReference type="ARBA" id="ARBA00004574"/>
    </source>
</evidence>
<comment type="caution">
    <text evidence="6">The sequence shown here is derived from an EMBL/GenBank/DDBJ whole genome shotgun (WGS) entry which is preliminary data.</text>
</comment>
<proteinExistence type="predicted"/>
<dbReference type="GO" id="GO:0000783">
    <property type="term" value="C:nuclear telomere cap complex"/>
    <property type="evidence" value="ECO:0007669"/>
    <property type="project" value="TreeGrafter"/>
</dbReference>
<dbReference type="GO" id="GO:0032210">
    <property type="term" value="P:regulation of telomere maintenance via telomerase"/>
    <property type="evidence" value="ECO:0007669"/>
    <property type="project" value="TreeGrafter"/>
</dbReference>
<dbReference type="EMBL" id="CAJGYO010000003">
    <property type="protein sequence ID" value="CAD6216566.1"/>
    <property type="molecule type" value="Genomic_DNA"/>
</dbReference>
<dbReference type="GO" id="GO:0098505">
    <property type="term" value="F:G-rich strand telomeric DNA binding"/>
    <property type="evidence" value="ECO:0007669"/>
    <property type="project" value="TreeGrafter"/>
</dbReference>